<evidence type="ECO:0000313" key="2">
    <source>
        <dbReference type="Proteomes" id="UP000226442"/>
    </source>
</evidence>
<proteinExistence type="predicted"/>
<comment type="caution">
    <text evidence="1">The sequence shown here is derived from an EMBL/GenBank/DDBJ whole genome shotgun (WGS) entry which is preliminary data.</text>
</comment>
<accession>A0A2G4EYU1</accession>
<evidence type="ECO:0000313" key="1">
    <source>
        <dbReference type="EMBL" id="PHX54660.1"/>
    </source>
</evidence>
<reference evidence="1" key="1">
    <citation type="submission" date="2017-10" db="EMBL/GenBank/DDBJ databases">
        <title>Draft genome sequence of the planktic cyanobacteria Tychonema bourrellyi isolated from alpine lentic freshwater.</title>
        <authorList>
            <person name="Tett A."/>
            <person name="Armanini F."/>
            <person name="Asnicar F."/>
            <person name="Boscaini A."/>
            <person name="Pasolli E."/>
            <person name="Zolfo M."/>
            <person name="Donati C."/>
            <person name="Salmaso N."/>
            <person name="Segata N."/>
        </authorList>
    </citation>
    <scope>NUCLEOTIDE SEQUENCE</scope>
    <source>
        <strain evidence="1">FEM_GT703</strain>
    </source>
</reference>
<name>A0A2G4EYU1_9CYAN</name>
<organism evidence="1 2">
    <name type="scientific">Tychonema bourrellyi FEM_GT703</name>
    <dbReference type="NCBI Taxonomy" id="2040638"/>
    <lineage>
        <taxon>Bacteria</taxon>
        <taxon>Bacillati</taxon>
        <taxon>Cyanobacteriota</taxon>
        <taxon>Cyanophyceae</taxon>
        <taxon>Oscillatoriophycideae</taxon>
        <taxon>Oscillatoriales</taxon>
        <taxon>Microcoleaceae</taxon>
        <taxon>Tychonema</taxon>
    </lineage>
</organism>
<protein>
    <submittedName>
        <fullName evidence="1">Uncharacterized protein</fullName>
    </submittedName>
</protein>
<dbReference type="OrthoDB" id="443082at2"/>
<gene>
    <name evidence="1" type="ORF">CP500_014920</name>
</gene>
<keyword evidence="2" id="KW-1185">Reference proteome</keyword>
<dbReference type="EMBL" id="NXIB02000086">
    <property type="protein sequence ID" value="PHX54660.1"/>
    <property type="molecule type" value="Genomic_DNA"/>
</dbReference>
<sequence>MNFVFPPAVQAAIEAGKYTQVFTSAGVPIGIARDAATGQFAAHAVGAALNNSPLSPLVSPVQLAMGGLQMYQNHMGFQAVQNSLGVLQATTAVIGVGVAAGVALSAVNLHQTLKLKKAVERLEVKVENGFINLEQLVKGQGAQIKQLIAEVVADLKFENHRLVLVRAYGLFNQAIQRMRSALQLKDINRRNAEIDAARGMLFEALADYRNPQLLSETCAAGQLRRLECSWTIEQSIIATYQVQNEFGAAGDRISQLQQQIRQDGLGIIQCCDSDDELDFLFPEITRIHNHDLVVLETWQNQIDWMKALPPSELKQLQSADLSKSDSTVKVEKNSAATALAIPDEQLFYENLRPKSHFYALRTQLELMLDREQRPEYEDYIIDQGEIAGHKSLVSSNLEKASDLAVANLFWYFRVRDESEEELELANTP</sequence>
<dbReference type="AlphaFoldDB" id="A0A2G4EYU1"/>
<dbReference type="Proteomes" id="UP000226442">
    <property type="component" value="Unassembled WGS sequence"/>
</dbReference>